<feature type="domain" description="Cupin type-2" evidence="3">
    <location>
        <begin position="270"/>
        <end position="335"/>
    </location>
</feature>
<feature type="domain" description="Cupin type-2" evidence="3">
    <location>
        <begin position="99"/>
        <end position="166"/>
    </location>
</feature>
<evidence type="ECO:0000313" key="4">
    <source>
        <dbReference type="EMBL" id="MFB5191309.1"/>
    </source>
</evidence>
<dbReference type="PANTHER" id="PTHR41517:SF1">
    <property type="entry name" value="CUPIN"/>
    <property type="match status" value="1"/>
</dbReference>
<dbReference type="RefSeq" id="WP_275473923.1">
    <property type="nucleotide sequence ID" value="NZ_CP162940.1"/>
</dbReference>
<proteinExistence type="predicted"/>
<keyword evidence="1" id="KW-0223">Dioxygenase</keyword>
<dbReference type="InterPro" id="IPR013096">
    <property type="entry name" value="Cupin_2"/>
</dbReference>
<keyword evidence="2" id="KW-0560">Oxidoreductase</keyword>
<accession>A0ABV5AGD4</accession>
<evidence type="ECO:0000313" key="5">
    <source>
        <dbReference type="Proteomes" id="UP001579974"/>
    </source>
</evidence>
<dbReference type="CDD" id="cd06992">
    <property type="entry name" value="cupin_GDO-like_C"/>
    <property type="match status" value="1"/>
</dbReference>
<keyword evidence="5" id="KW-1185">Reference proteome</keyword>
<dbReference type="Pfam" id="PF07883">
    <property type="entry name" value="Cupin_2"/>
    <property type="match status" value="2"/>
</dbReference>
<dbReference type="PANTHER" id="PTHR41517">
    <property type="entry name" value="1,2-DIOXYGENASE PROTEIN-RELATED"/>
    <property type="match status" value="1"/>
</dbReference>
<reference evidence="4 5" key="1">
    <citation type="journal article" date="2024" name="Int. J. Mol. Sci.">
        <title>Exploration of Alicyclobacillus spp. Genome in Search of Antibiotic Resistance.</title>
        <authorList>
            <person name="Bucka-Kolendo J."/>
            <person name="Kiousi D.E."/>
            <person name="Dekowska A."/>
            <person name="Mikolajczuk-Szczyrba A."/>
            <person name="Karadedos D.M."/>
            <person name="Michael P."/>
            <person name="Galanis A."/>
            <person name="Sokolowska B."/>
        </authorList>
    </citation>
    <scope>NUCLEOTIDE SEQUENCE [LARGE SCALE GENOMIC DNA]</scope>
    <source>
        <strain evidence="4 5">KKP 3000</strain>
    </source>
</reference>
<dbReference type="InterPro" id="IPR047183">
    <property type="entry name" value="GDO-like"/>
</dbReference>
<dbReference type="SUPFAM" id="SSF51182">
    <property type="entry name" value="RmlC-like cupins"/>
    <property type="match status" value="1"/>
</dbReference>
<dbReference type="InterPro" id="IPR014710">
    <property type="entry name" value="RmlC-like_jellyroll"/>
</dbReference>
<organism evidence="4 5">
    <name type="scientific">Alicyclobacillus fastidiosus</name>
    <dbReference type="NCBI Taxonomy" id="392011"/>
    <lineage>
        <taxon>Bacteria</taxon>
        <taxon>Bacillati</taxon>
        <taxon>Bacillota</taxon>
        <taxon>Bacilli</taxon>
        <taxon>Bacillales</taxon>
        <taxon>Alicyclobacillaceae</taxon>
        <taxon>Alicyclobacillus</taxon>
    </lineage>
</organism>
<evidence type="ECO:0000259" key="3">
    <source>
        <dbReference type="Pfam" id="PF07883"/>
    </source>
</evidence>
<sequence>MESRTQTDELEVLHQEMAENHLGPLWSSIQYLNTVEPVAKPIPYLWKASLIQKFLTRAEELLEVGKGAERRAVFLINPGMEDLQPLGWGGATQTLYVAVQAVKPGEVAPAHRHTTSALRFIMSGSGASGRVEGQKLPFEPGDYLITPGWTWHDHTNDGEETVTWMDCLDTPFTMYLNVCFTEFHPDKQQPLQLPDDYSARRYRGGMVRPVSDRKAQISPLGRYRWDLTLNALAGMSEFEADPHDGYMVEYINPATGEDADGRIGARMTKLPIGFLGKAHRHVHSNVYYVHKGSGYTVMNGTRFDWEEGDFFAVPAWTWHEHVNVSPDSDAYLFSVNDLPIMEVFGFEREEQWSASDGHQTVTNVFEPLLP</sequence>
<dbReference type="InterPro" id="IPR011051">
    <property type="entry name" value="RmlC_Cupin_sf"/>
</dbReference>
<evidence type="ECO:0000256" key="2">
    <source>
        <dbReference type="ARBA" id="ARBA00023002"/>
    </source>
</evidence>
<dbReference type="CDD" id="cd02216">
    <property type="entry name" value="cupin_GDO-like_N"/>
    <property type="match status" value="1"/>
</dbReference>
<dbReference type="EMBL" id="JBDXSU010000010">
    <property type="protein sequence ID" value="MFB5191309.1"/>
    <property type="molecule type" value="Genomic_DNA"/>
</dbReference>
<protein>
    <submittedName>
        <fullName evidence="4">Cupin domain-containing protein</fullName>
    </submittedName>
</protein>
<dbReference type="Gene3D" id="2.60.120.10">
    <property type="entry name" value="Jelly Rolls"/>
    <property type="match status" value="1"/>
</dbReference>
<evidence type="ECO:0000256" key="1">
    <source>
        <dbReference type="ARBA" id="ARBA00022964"/>
    </source>
</evidence>
<gene>
    <name evidence="4" type="ORF">KKP3000_000080</name>
</gene>
<comment type="caution">
    <text evidence="4">The sequence shown here is derived from an EMBL/GenBank/DDBJ whole genome shotgun (WGS) entry which is preliminary data.</text>
</comment>
<dbReference type="Proteomes" id="UP001579974">
    <property type="component" value="Unassembled WGS sequence"/>
</dbReference>
<name>A0ABV5AGD4_9BACL</name>